<dbReference type="InterPro" id="IPR012910">
    <property type="entry name" value="Plug_dom"/>
</dbReference>
<sequence>MKKFNQILCVAVLTLFSTVMYAQTTIKGKVLDSEMNSPLPGANVLVKGTSTGVTTDFEGTFSITTDANSGEIVISYVGFNSVTIPFSGNTDVGNITLSPDNSLDEVVVIGGGLIDLASDRETPVAVSTIKASEIQQKIGAGDVTTTLVNTPSVYVSGQESGFGDSNIRVRGFDQDNTAFLLNGQPINGMEDGKMYWSNWSGVSDIANAVQIQRGLGSSKLAISSVGGTVNFVTKSTDKREGGFAAVTTGYNNYLKTAAGYSTGLNEKGFGATVMLSHWQGDGYNLGTKGEGQTYFLSFGQKINDSHFLNFLITGAPQSHDQNYRKSISDYLEYGKKYNYNYGYRNGEYLSLRTNFYHKPVANLNWDWTISDKSSLSTVVYASWGRGGGTGSYGNGNTYIDGGVTENGLINWDAVVDYNNSVEGGIGNGNTYTGSAIRASMNNHAWYGLVTNYETELTDNLTLNVGGDLRTYKGTHFRQLVDLLGLNGFDEGQTSAQYPDGYIVSNTYSINPWSTVFNFADEDDRIDYDYDERINYGGIFGQLEYASEKVSAFFQGAVSNQSHVRWDRFNYDEANEESETINNTGYNVKAGGSYAVTENSKFYVNAGYYSRQPYHDNIYLNYTNEVNPLTENEKILGLEAGYTISTSNFSASLDLYRTSWKDRVESSSFTDSDTNELFYRTNEGVEQLHSGAELTLAYRPFDALRINGFASVGNWKYKGDAQTTIRNEALETLSVETEDVDGGEVGGAAQTTIGLGVNYEIVERFSIDADYRYNDNLYADVGAVKENLELPSFGVMDLGLSYKMLVGQDKMNSISFRFNVNNLLNEEYISQSSTAYQAEAGDATYMGLNQDNQVYFGNLRTWNFGIRYKF</sequence>
<dbReference type="Gene3D" id="2.40.170.20">
    <property type="entry name" value="TonB-dependent receptor, beta-barrel domain"/>
    <property type="match status" value="1"/>
</dbReference>
<comment type="caution">
    <text evidence="15">The sequence shown here is derived from an EMBL/GenBank/DDBJ whole genome shotgun (WGS) entry which is preliminary data.</text>
</comment>
<evidence type="ECO:0000256" key="7">
    <source>
        <dbReference type="ARBA" id="ARBA00023136"/>
    </source>
</evidence>
<dbReference type="PANTHER" id="PTHR30069:SF29">
    <property type="entry name" value="HEMOGLOBIN AND HEMOGLOBIN-HAPTOGLOBIN-BINDING PROTEIN 1-RELATED"/>
    <property type="match status" value="1"/>
</dbReference>
<feature type="domain" description="TonB-dependent receptor plug" evidence="14">
    <location>
        <begin position="119"/>
        <end position="228"/>
    </location>
</feature>
<dbReference type="SUPFAM" id="SSF49464">
    <property type="entry name" value="Carboxypeptidase regulatory domain-like"/>
    <property type="match status" value="1"/>
</dbReference>
<dbReference type="Proteomes" id="UP001597086">
    <property type="component" value="Unassembled WGS sequence"/>
</dbReference>
<evidence type="ECO:0000256" key="6">
    <source>
        <dbReference type="ARBA" id="ARBA00023077"/>
    </source>
</evidence>
<keyword evidence="6 11" id="KW-0798">TonB box</keyword>
<keyword evidence="4 10" id="KW-0812">Transmembrane</keyword>
<dbReference type="InterPro" id="IPR008969">
    <property type="entry name" value="CarboxyPept-like_regulatory"/>
</dbReference>
<dbReference type="Gene3D" id="2.170.130.10">
    <property type="entry name" value="TonB-dependent receptor, plug domain"/>
    <property type="match status" value="1"/>
</dbReference>
<name>A0ABW3KTN3_9FLAO</name>
<evidence type="ECO:0000313" key="15">
    <source>
        <dbReference type="EMBL" id="MFD1017227.1"/>
    </source>
</evidence>
<comment type="subcellular location">
    <subcellularLocation>
        <location evidence="1 10">Cell outer membrane</location>
        <topology evidence="1 10">Multi-pass membrane protein</topology>
    </subcellularLocation>
</comment>
<comment type="similarity">
    <text evidence="10 11">Belongs to the TonB-dependent receptor family.</text>
</comment>
<keyword evidence="9 10" id="KW-0998">Cell outer membrane</keyword>
<keyword evidence="8 15" id="KW-0675">Receptor</keyword>
<dbReference type="InterPro" id="IPR037066">
    <property type="entry name" value="Plug_dom_sf"/>
</dbReference>
<dbReference type="EMBL" id="JBHTKM010000063">
    <property type="protein sequence ID" value="MFD1017227.1"/>
    <property type="molecule type" value="Genomic_DNA"/>
</dbReference>
<dbReference type="InterPro" id="IPR036942">
    <property type="entry name" value="Beta-barrel_TonB_sf"/>
</dbReference>
<gene>
    <name evidence="15" type="ORF">ACFQ13_14965</name>
</gene>
<evidence type="ECO:0000256" key="4">
    <source>
        <dbReference type="ARBA" id="ARBA00022692"/>
    </source>
</evidence>
<evidence type="ECO:0000256" key="9">
    <source>
        <dbReference type="ARBA" id="ARBA00023237"/>
    </source>
</evidence>
<dbReference type="SUPFAM" id="SSF56935">
    <property type="entry name" value="Porins"/>
    <property type="match status" value="1"/>
</dbReference>
<reference evidence="16" key="1">
    <citation type="journal article" date="2019" name="Int. J. Syst. Evol. Microbiol.">
        <title>The Global Catalogue of Microorganisms (GCM) 10K type strain sequencing project: providing services to taxonomists for standard genome sequencing and annotation.</title>
        <authorList>
            <consortium name="The Broad Institute Genomics Platform"/>
            <consortium name="The Broad Institute Genome Sequencing Center for Infectious Disease"/>
            <person name="Wu L."/>
            <person name="Ma J."/>
        </authorList>
    </citation>
    <scope>NUCLEOTIDE SEQUENCE [LARGE SCALE GENOMIC DNA]</scope>
    <source>
        <strain evidence="16">CCUG 56098</strain>
    </source>
</reference>
<dbReference type="PANTHER" id="PTHR30069">
    <property type="entry name" value="TONB-DEPENDENT OUTER MEMBRANE RECEPTOR"/>
    <property type="match status" value="1"/>
</dbReference>
<evidence type="ECO:0000256" key="2">
    <source>
        <dbReference type="ARBA" id="ARBA00022448"/>
    </source>
</evidence>
<accession>A0ABW3KTN3</accession>
<evidence type="ECO:0000259" key="14">
    <source>
        <dbReference type="Pfam" id="PF07715"/>
    </source>
</evidence>
<dbReference type="Pfam" id="PF00593">
    <property type="entry name" value="TonB_dep_Rec_b-barrel"/>
    <property type="match status" value="1"/>
</dbReference>
<dbReference type="Pfam" id="PF07715">
    <property type="entry name" value="Plug"/>
    <property type="match status" value="1"/>
</dbReference>
<keyword evidence="3 10" id="KW-1134">Transmembrane beta strand</keyword>
<dbReference type="Pfam" id="PF13715">
    <property type="entry name" value="CarbopepD_reg_2"/>
    <property type="match status" value="1"/>
</dbReference>
<dbReference type="InterPro" id="IPR039426">
    <property type="entry name" value="TonB-dep_rcpt-like"/>
</dbReference>
<dbReference type="InterPro" id="IPR000531">
    <property type="entry name" value="Beta-barrel_TonB"/>
</dbReference>
<evidence type="ECO:0000256" key="1">
    <source>
        <dbReference type="ARBA" id="ARBA00004571"/>
    </source>
</evidence>
<feature type="chain" id="PRO_5046990763" evidence="12">
    <location>
        <begin position="23"/>
        <end position="869"/>
    </location>
</feature>
<evidence type="ECO:0000259" key="13">
    <source>
        <dbReference type="Pfam" id="PF00593"/>
    </source>
</evidence>
<evidence type="ECO:0000256" key="5">
    <source>
        <dbReference type="ARBA" id="ARBA00022729"/>
    </source>
</evidence>
<keyword evidence="2 10" id="KW-0813">Transport</keyword>
<evidence type="ECO:0000256" key="12">
    <source>
        <dbReference type="SAM" id="SignalP"/>
    </source>
</evidence>
<evidence type="ECO:0000256" key="10">
    <source>
        <dbReference type="PROSITE-ProRule" id="PRU01360"/>
    </source>
</evidence>
<feature type="domain" description="TonB-dependent receptor-like beta-barrel" evidence="13">
    <location>
        <begin position="298"/>
        <end position="822"/>
    </location>
</feature>
<evidence type="ECO:0000256" key="8">
    <source>
        <dbReference type="ARBA" id="ARBA00023170"/>
    </source>
</evidence>
<evidence type="ECO:0000256" key="3">
    <source>
        <dbReference type="ARBA" id="ARBA00022452"/>
    </source>
</evidence>
<feature type="signal peptide" evidence="12">
    <location>
        <begin position="1"/>
        <end position="22"/>
    </location>
</feature>
<keyword evidence="5 12" id="KW-0732">Signal</keyword>
<evidence type="ECO:0000256" key="11">
    <source>
        <dbReference type="RuleBase" id="RU003357"/>
    </source>
</evidence>
<keyword evidence="7 10" id="KW-0472">Membrane</keyword>
<dbReference type="Gene3D" id="2.60.40.1120">
    <property type="entry name" value="Carboxypeptidase-like, regulatory domain"/>
    <property type="match status" value="1"/>
</dbReference>
<protein>
    <submittedName>
        <fullName evidence="15">TonB-dependent receptor</fullName>
    </submittedName>
</protein>
<dbReference type="RefSeq" id="WP_386118750.1">
    <property type="nucleotide sequence ID" value="NZ_JBHTKM010000063.1"/>
</dbReference>
<proteinExistence type="inferred from homology"/>
<dbReference type="PROSITE" id="PS52016">
    <property type="entry name" value="TONB_DEPENDENT_REC_3"/>
    <property type="match status" value="1"/>
</dbReference>
<keyword evidence="16" id="KW-1185">Reference proteome</keyword>
<evidence type="ECO:0000313" key="16">
    <source>
        <dbReference type="Proteomes" id="UP001597086"/>
    </source>
</evidence>
<organism evidence="15 16">
    <name type="scientific">Winogradskyella rapida</name>
    <dbReference type="NCBI Taxonomy" id="549701"/>
    <lineage>
        <taxon>Bacteria</taxon>
        <taxon>Pseudomonadati</taxon>
        <taxon>Bacteroidota</taxon>
        <taxon>Flavobacteriia</taxon>
        <taxon>Flavobacteriales</taxon>
        <taxon>Flavobacteriaceae</taxon>
        <taxon>Winogradskyella</taxon>
    </lineage>
</organism>